<dbReference type="GO" id="GO:0005248">
    <property type="term" value="F:voltage-gated sodium channel activity"/>
    <property type="evidence" value="ECO:0007669"/>
    <property type="project" value="TreeGrafter"/>
</dbReference>
<keyword evidence="10" id="KW-1185">Reference proteome</keyword>
<feature type="transmembrane region" description="Helical" evidence="7">
    <location>
        <begin position="195"/>
        <end position="215"/>
    </location>
</feature>
<name>A0A812M8W1_9DINO</name>
<dbReference type="GO" id="GO:0001518">
    <property type="term" value="C:voltage-gated sodium channel complex"/>
    <property type="evidence" value="ECO:0007669"/>
    <property type="project" value="TreeGrafter"/>
</dbReference>
<evidence type="ECO:0000313" key="9">
    <source>
        <dbReference type="EMBL" id="CAE7259068.1"/>
    </source>
</evidence>
<feature type="transmembrane region" description="Helical" evidence="7">
    <location>
        <begin position="344"/>
        <end position="368"/>
    </location>
</feature>
<dbReference type="Proteomes" id="UP000604046">
    <property type="component" value="Unassembled WGS sequence"/>
</dbReference>
<feature type="region of interest" description="Disordered" evidence="6">
    <location>
        <begin position="127"/>
        <end position="170"/>
    </location>
</feature>
<comment type="subcellular location">
    <subcellularLocation>
        <location evidence="1">Membrane</location>
        <topology evidence="1">Multi-pass membrane protein</topology>
    </subcellularLocation>
</comment>
<feature type="region of interest" description="Disordered" evidence="6">
    <location>
        <begin position="62"/>
        <end position="112"/>
    </location>
</feature>
<dbReference type="InterPro" id="IPR002048">
    <property type="entry name" value="EF_hand_dom"/>
</dbReference>
<keyword evidence="4 7" id="KW-1133">Transmembrane helix</keyword>
<dbReference type="SUPFAM" id="SSF47473">
    <property type="entry name" value="EF-hand"/>
    <property type="match status" value="1"/>
</dbReference>
<keyword evidence="5 7" id="KW-0472">Membrane</keyword>
<dbReference type="InterPro" id="IPR027359">
    <property type="entry name" value="Volt_channel_dom_sf"/>
</dbReference>
<reference evidence="9" key="1">
    <citation type="submission" date="2021-02" db="EMBL/GenBank/DDBJ databases">
        <authorList>
            <person name="Dougan E. K."/>
            <person name="Rhodes N."/>
            <person name="Thang M."/>
            <person name="Chan C."/>
        </authorList>
    </citation>
    <scope>NUCLEOTIDE SEQUENCE</scope>
</reference>
<dbReference type="Pfam" id="PF00520">
    <property type="entry name" value="Ion_trans"/>
    <property type="match status" value="1"/>
</dbReference>
<dbReference type="InterPro" id="IPR011992">
    <property type="entry name" value="EF-hand-dom_pair"/>
</dbReference>
<dbReference type="InterPro" id="IPR005821">
    <property type="entry name" value="Ion_trans_dom"/>
</dbReference>
<protein>
    <recommendedName>
        <fullName evidence="8">EF-hand domain-containing protein</fullName>
    </recommendedName>
</protein>
<feature type="transmembrane region" description="Helical" evidence="7">
    <location>
        <begin position="422"/>
        <end position="449"/>
    </location>
</feature>
<dbReference type="Gene3D" id="1.10.287.70">
    <property type="match status" value="1"/>
</dbReference>
<dbReference type="EMBL" id="CAJNDS010001424">
    <property type="protein sequence ID" value="CAE7259068.1"/>
    <property type="molecule type" value="Genomic_DNA"/>
</dbReference>
<evidence type="ECO:0000259" key="8">
    <source>
        <dbReference type="PROSITE" id="PS50222"/>
    </source>
</evidence>
<dbReference type="InterPro" id="IPR018247">
    <property type="entry name" value="EF_Hand_1_Ca_BS"/>
</dbReference>
<dbReference type="Gene3D" id="1.20.120.350">
    <property type="entry name" value="Voltage-gated potassium channels. Chain C"/>
    <property type="match status" value="1"/>
</dbReference>
<evidence type="ECO:0000256" key="1">
    <source>
        <dbReference type="ARBA" id="ARBA00004141"/>
    </source>
</evidence>
<evidence type="ECO:0000256" key="7">
    <source>
        <dbReference type="SAM" id="Phobius"/>
    </source>
</evidence>
<dbReference type="Gene3D" id="1.10.238.10">
    <property type="entry name" value="EF-hand"/>
    <property type="match status" value="1"/>
</dbReference>
<evidence type="ECO:0000313" key="10">
    <source>
        <dbReference type="Proteomes" id="UP000604046"/>
    </source>
</evidence>
<evidence type="ECO:0000256" key="3">
    <source>
        <dbReference type="ARBA" id="ARBA00022837"/>
    </source>
</evidence>
<dbReference type="AlphaFoldDB" id="A0A812M8W1"/>
<feature type="domain" description="EF-hand" evidence="8">
    <location>
        <begin position="521"/>
        <end position="552"/>
    </location>
</feature>
<dbReference type="SUPFAM" id="SSF81324">
    <property type="entry name" value="Voltage-gated potassium channels"/>
    <property type="match status" value="1"/>
</dbReference>
<evidence type="ECO:0000256" key="5">
    <source>
        <dbReference type="ARBA" id="ARBA00023136"/>
    </source>
</evidence>
<evidence type="ECO:0000256" key="4">
    <source>
        <dbReference type="ARBA" id="ARBA00022989"/>
    </source>
</evidence>
<evidence type="ECO:0000256" key="2">
    <source>
        <dbReference type="ARBA" id="ARBA00022692"/>
    </source>
</evidence>
<dbReference type="OrthoDB" id="420840at2759"/>
<accession>A0A812M8W1</accession>
<feature type="compositionally biased region" description="Basic and acidic residues" evidence="6">
    <location>
        <begin position="152"/>
        <end position="166"/>
    </location>
</feature>
<sequence>MPEPSLSRRRQGSYVLAEEADEFPLLQSADLAACLSFLQRQHDTVLHRLDLQDSLLEQLLPTTARSQPQPRLVRETFSGSSSQGARPPSKESEAPPTPNERQRISPGGAQSGSISSFLNHITQSFDHSRWREGGSTSRSAGPRLFKSYTNQELEKKREAHSADASRSRAMFSRNKQPLKADAGGRCMARLVDHPVFDVFFAFVVILNSIMIGIDVENTLAFEGRPAWLQVLQVVCTVLFLVELICRVWAGGLRIFCSEDWLWILLDVLIVALSLWEIVVDIVVYLEPQQPGIEEGSGVSGIASLKAFRIIRLTRILKTAQLMRVFRFVMALRTLVQSVLHTLKALLWALLLLLLIVYVFAVLFTQAIHDHTHVDKLPMPPEAGEASTRYFGSLLDSMLSLFMSIAGGVSWEEVLLPLRHISSAWIWTACFIFYISFTYFAVLNVVTAVFCQSAIESAQNDHATVVQNMLDNKEAHLRKLRALFSKFDIQQNGGITYGMFEEKLDSPAVREYFETLGLDVWDAWSFFKLLDQDGGGLVEIEEFFMGCLRFSGHARAMDVGKIIQDQGWIIRNQGRFHSYVEGELHKLHEHMDSLAGFLGSISRKVACDQL</sequence>
<dbReference type="PROSITE" id="PS00018">
    <property type="entry name" value="EF_HAND_1"/>
    <property type="match status" value="1"/>
</dbReference>
<dbReference type="PANTHER" id="PTHR10037">
    <property type="entry name" value="VOLTAGE-GATED CATION CHANNEL CALCIUM AND SODIUM"/>
    <property type="match status" value="1"/>
</dbReference>
<feature type="transmembrane region" description="Helical" evidence="7">
    <location>
        <begin position="227"/>
        <end position="249"/>
    </location>
</feature>
<dbReference type="PROSITE" id="PS50222">
    <property type="entry name" value="EF_HAND_2"/>
    <property type="match status" value="1"/>
</dbReference>
<organism evidence="9 10">
    <name type="scientific">Symbiodinium natans</name>
    <dbReference type="NCBI Taxonomy" id="878477"/>
    <lineage>
        <taxon>Eukaryota</taxon>
        <taxon>Sar</taxon>
        <taxon>Alveolata</taxon>
        <taxon>Dinophyceae</taxon>
        <taxon>Suessiales</taxon>
        <taxon>Symbiodiniaceae</taxon>
        <taxon>Symbiodinium</taxon>
    </lineage>
</organism>
<dbReference type="PANTHER" id="PTHR10037:SF62">
    <property type="entry name" value="SODIUM CHANNEL PROTEIN 60E"/>
    <property type="match status" value="1"/>
</dbReference>
<evidence type="ECO:0000256" key="6">
    <source>
        <dbReference type="SAM" id="MobiDB-lite"/>
    </source>
</evidence>
<dbReference type="InterPro" id="IPR043203">
    <property type="entry name" value="VGCC_Ca_Na"/>
</dbReference>
<proteinExistence type="predicted"/>
<comment type="caution">
    <text evidence="9">The sequence shown here is derived from an EMBL/GenBank/DDBJ whole genome shotgun (WGS) entry which is preliminary data.</text>
</comment>
<dbReference type="GO" id="GO:0005509">
    <property type="term" value="F:calcium ion binding"/>
    <property type="evidence" value="ECO:0007669"/>
    <property type="project" value="InterPro"/>
</dbReference>
<keyword evidence="2 7" id="KW-0812">Transmembrane</keyword>
<keyword evidence="3" id="KW-0106">Calcium</keyword>
<gene>
    <name evidence="9" type="ORF">SNAT2548_LOCUS13496</name>
</gene>